<gene>
    <name evidence="1" type="ORF">DA092_12745</name>
</gene>
<organism evidence="1 2">
    <name type="scientific">Photobacterium damselae</name>
    <dbReference type="NCBI Taxonomy" id="38293"/>
    <lineage>
        <taxon>Bacteria</taxon>
        <taxon>Pseudomonadati</taxon>
        <taxon>Pseudomonadota</taxon>
        <taxon>Gammaproteobacteria</taxon>
        <taxon>Vibrionales</taxon>
        <taxon>Vibrionaceae</taxon>
        <taxon>Photobacterium</taxon>
    </lineage>
</organism>
<evidence type="ECO:0000313" key="1">
    <source>
        <dbReference type="EMBL" id="TMX74098.1"/>
    </source>
</evidence>
<protein>
    <submittedName>
        <fullName evidence="1">Uncharacterized protein</fullName>
    </submittedName>
</protein>
<accession>A0ACD3SYS8</accession>
<dbReference type="Proteomes" id="UP000718715">
    <property type="component" value="Unassembled WGS sequence"/>
</dbReference>
<reference evidence="1" key="1">
    <citation type="submission" date="2018-03" db="EMBL/GenBank/DDBJ databases">
        <title>Genomic characterization of a polymicrobial infection associated with a disease outbreak in Pacific white shrimp (Litopenaeus vannamei).</title>
        <authorList>
            <person name="Turner J.W."/>
            <person name="Bachand P.T."/>
            <person name="Tallman J."/>
            <person name="Elledge N.C."/>
            <person name="Pinnell L.J."/>
            <person name="Laughlin R.C."/>
            <person name="Zimba P.V."/>
        </authorList>
    </citation>
    <scope>NUCLEOTIDE SEQUENCE</scope>
    <source>
        <strain evidence="1">Hep-2b-22</strain>
    </source>
</reference>
<name>A0ACD3SYS8_PHODM</name>
<proteinExistence type="predicted"/>
<keyword evidence="2" id="KW-1185">Reference proteome</keyword>
<sequence length="133" mass="14865">MKIKLDFVSNSSSTSFVYISDTELTLEKFLESVGVDKDGPVGDLFCEMYIELNDAIINYGKSIGTIEEANNFLGSYEFTPEVIDKMKDGIASGRNVITSSLSSDGQFAESLLCMAVFEIDSEHFYINAYNNYW</sequence>
<evidence type="ECO:0000313" key="2">
    <source>
        <dbReference type="Proteomes" id="UP000718715"/>
    </source>
</evidence>
<comment type="caution">
    <text evidence="1">The sequence shown here is derived from an EMBL/GenBank/DDBJ whole genome shotgun (WGS) entry which is preliminary data.</text>
</comment>
<dbReference type="EMBL" id="PZOJ01000101">
    <property type="protein sequence ID" value="TMX74098.1"/>
    <property type="molecule type" value="Genomic_DNA"/>
</dbReference>